<reference evidence="2" key="1">
    <citation type="journal article" date="2022" name="Int. J. Mol. Sci.">
        <title>Draft Genome of Tanacetum Coccineum: Genomic Comparison of Closely Related Tanacetum-Family Plants.</title>
        <authorList>
            <person name="Yamashiro T."/>
            <person name="Shiraishi A."/>
            <person name="Nakayama K."/>
            <person name="Satake H."/>
        </authorList>
    </citation>
    <scope>NUCLEOTIDE SEQUENCE</scope>
</reference>
<accession>A0ABQ4ZRX0</accession>
<feature type="region of interest" description="Disordered" evidence="1">
    <location>
        <begin position="1"/>
        <end position="47"/>
    </location>
</feature>
<keyword evidence="3" id="KW-1185">Reference proteome</keyword>
<protein>
    <submittedName>
        <fullName evidence="2">Uncharacterized protein</fullName>
    </submittedName>
</protein>
<feature type="compositionally biased region" description="Polar residues" evidence="1">
    <location>
        <begin position="1"/>
        <end position="11"/>
    </location>
</feature>
<proteinExistence type="predicted"/>
<evidence type="ECO:0000256" key="1">
    <source>
        <dbReference type="SAM" id="MobiDB-lite"/>
    </source>
</evidence>
<gene>
    <name evidence="2" type="ORF">Tco_0774837</name>
</gene>
<dbReference type="Proteomes" id="UP001151760">
    <property type="component" value="Unassembled WGS sequence"/>
</dbReference>
<name>A0ABQ4ZRX0_9ASTR</name>
<dbReference type="EMBL" id="BQNB010011564">
    <property type="protein sequence ID" value="GJS92201.1"/>
    <property type="molecule type" value="Genomic_DNA"/>
</dbReference>
<feature type="compositionally biased region" description="Acidic residues" evidence="1">
    <location>
        <begin position="107"/>
        <end position="147"/>
    </location>
</feature>
<reference evidence="2" key="2">
    <citation type="submission" date="2022-01" db="EMBL/GenBank/DDBJ databases">
        <authorList>
            <person name="Yamashiro T."/>
            <person name="Shiraishi A."/>
            <person name="Satake H."/>
            <person name="Nakayama K."/>
        </authorList>
    </citation>
    <scope>NUCLEOTIDE SEQUENCE</scope>
</reference>
<comment type="caution">
    <text evidence="2">The sequence shown here is derived from an EMBL/GenBank/DDBJ whole genome shotgun (WGS) entry which is preliminary data.</text>
</comment>
<organism evidence="2 3">
    <name type="scientific">Tanacetum coccineum</name>
    <dbReference type="NCBI Taxonomy" id="301880"/>
    <lineage>
        <taxon>Eukaryota</taxon>
        <taxon>Viridiplantae</taxon>
        <taxon>Streptophyta</taxon>
        <taxon>Embryophyta</taxon>
        <taxon>Tracheophyta</taxon>
        <taxon>Spermatophyta</taxon>
        <taxon>Magnoliopsida</taxon>
        <taxon>eudicotyledons</taxon>
        <taxon>Gunneridae</taxon>
        <taxon>Pentapetalae</taxon>
        <taxon>asterids</taxon>
        <taxon>campanulids</taxon>
        <taxon>Asterales</taxon>
        <taxon>Asteraceae</taxon>
        <taxon>Asteroideae</taxon>
        <taxon>Anthemideae</taxon>
        <taxon>Anthemidinae</taxon>
        <taxon>Tanacetum</taxon>
    </lineage>
</organism>
<sequence>MQVESNTSKTPLTAKGKRLKTSAKADKPAKKKQPAKTSKPKGLTVLSKVALTKPEQLKLATKRSLIQTHISHASDSGADEGIGSIPGVLDVPTYNSDDEQISWKSSDEEDDDEVGLKDDDDDDDDDDDVDNQDDDDQDDENEDDDNE</sequence>
<evidence type="ECO:0000313" key="3">
    <source>
        <dbReference type="Proteomes" id="UP001151760"/>
    </source>
</evidence>
<evidence type="ECO:0000313" key="2">
    <source>
        <dbReference type="EMBL" id="GJS92201.1"/>
    </source>
</evidence>
<feature type="region of interest" description="Disordered" evidence="1">
    <location>
        <begin position="71"/>
        <end position="147"/>
    </location>
</feature>